<reference evidence="1" key="1">
    <citation type="journal article" date="2021" name="Proc. Natl. Acad. Sci. U.S.A.">
        <title>A Catalog of Tens of Thousands of Viruses from Human Metagenomes Reveals Hidden Associations with Chronic Diseases.</title>
        <authorList>
            <person name="Tisza M.J."/>
            <person name="Buck C.B."/>
        </authorList>
    </citation>
    <scope>NUCLEOTIDE SEQUENCE</scope>
    <source>
        <strain evidence="1">Ctah610</strain>
    </source>
</reference>
<proteinExistence type="predicted"/>
<accession>A0A8S5R7D9</accession>
<dbReference type="EMBL" id="BK015827">
    <property type="protein sequence ID" value="DAE27067.1"/>
    <property type="molecule type" value="Genomic_DNA"/>
</dbReference>
<evidence type="ECO:0000313" key="1">
    <source>
        <dbReference type="EMBL" id="DAE27067.1"/>
    </source>
</evidence>
<protein>
    <submittedName>
        <fullName evidence="1">Uncharacterized protein</fullName>
    </submittedName>
</protein>
<organism evidence="1">
    <name type="scientific">virus sp. ctah610</name>
    <dbReference type="NCBI Taxonomy" id="2826807"/>
    <lineage>
        <taxon>Viruses</taxon>
    </lineage>
</organism>
<name>A0A8S5R7D9_9VIRU</name>
<sequence>MYMTLTEEQAQEIRKCGISVIQFKNVAKKVRHFFRYTFPELIDMIVKAFKFAVQVITDVLDDIRLALETIHGTCEYPTYRRYKFVKCMENLGYDKREVWRATRHTWLARSNC</sequence>